<evidence type="ECO:0000313" key="2">
    <source>
        <dbReference type="EMBL" id="CAK9101564.1"/>
    </source>
</evidence>
<protein>
    <recommendedName>
        <fullName evidence="4">Secreted protein</fullName>
    </recommendedName>
</protein>
<feature type="region of interest" description="Disordered" evidence="1">
    <location>
        <begin position="13"/>
        <end position="117"/>
    </location>
</feature>
<dbReference type="EMBL" id="CAXAMN010026250">
    <property type="protein sequence ID" value="CAK9101564.1"/>
    <property type="molecule type" value="Genomic_DNA"/>
</dbReference>
<evidence type="ECO:0000313" key="3">
    <source>
        <dbReference type="Proteomes" id="UP001642484"/>
    </source>
</evidence>
<feature type="compositionally biased region" description="Basic and acidic residues" evidence="1">
    <location>
        <begin position="30"/>
        <end position="43"/>
    </location>
</feature>
<organism evidence="2 3">
    <name type="scientific">Durusdinium trenchii</name>
    <dbReference type="NCBI Taxonomy" id="1381693"/>
    <lineage>
        <taxon>Eukaryota</taxon>
        <taxon>Sar</taxon>
        <taxon>Alveolata</taxon>
        <taxon>Dinophyceae</taxon>
        <taxon>Suessiales</taxon>
        <taxon>Symbiodiniaceae</taxon>
        <taxon>Durusdinium</taxon>
    </lineage>
</organism>
<keyword evidence="3" id="KW-1185">Reference proteome</keyword>
<evidence type="ECO:0008006" key="4">
    <source>
        <dbReference type="Google" id="ProtNLM"/>
    </source>
</evidence>
<accession>A0ABP0RLT0</accession>
<comment type="caution">
    <text evidence="2">The sequence shown here is derived from an EMBL/GenBank/DDBJ whole genome shotgun (WGS) entry which is preliminary data.</text>
</comment>
<reference evidence="2 3" key="1">
    <citation type="submission" date="2024-02" db="EMBL/GenBank/DDBJ databases">
        <authorList>
            <person name="Chen Y."/>
            <person name="Shah S."/>
            <person name="Dougan E. K."/>
            <person name="Thang M."/>
            <person name="Chan C."/>
        </authorList>
    </citation>
    <scope>NUCLEOTIDE SEQUENCE [LARGE SCALE GENOMIC DNA]</scope>
</reference>
<name>A0ABP0RLT0_9DINO</name>
<dbReference type="Proteomes" id="UP001642484">
    <property type="component" value="Unassembled WGS sequence"/>
</dbReference>
<feature type="compositionally biased region" description="Polar residues" evidence="1">
    <location>
        <begin position="44"/>
        <end position="60"/>
    </location>
</feature>
<feature type="compositionally biased region" description="Basic and acidic residues" evidence="1">
    <location>
        <begin position="100"/>
        <end position="117"/>
    </location>
</feature>
<evidence type="ECO:0000256" key="1">
    <source>
        <dbReference type="SAM" id="MobiDB-lite"/>
    </source>
</evidence>
<sequence>MLFPCPLLQLGSLSWPRTSRVASPASQVNPHEDRKGSPAEAEKPSQSMDHLQNRRMSGTPRNMDGERWSVHRPLVPRNGSDPAGTVWGRNEPTTGSTTVLRERRTDLTEARSGRELR</sequence>
<gene>
    <name evidence="2" type="ORF">CCMP2556_LOCUS47881</name>
</gene>
<feature type="compositionally biased region" description="Polar residues" evidence="1">
    <location>
        <begin position="13"/>
        <end position="29"/>
    </location>
</feature>
<proteinExistence type="predicted"/>